<dbReference type="EMBL" id="JADKGY010000032">
    <property type="protein sequence ID" value="MBK9985029.1"/>
    <property type="molecule type" value="Genomic_DNA"/>
</dbReference>
<evidence type="ECO:0000259" key="6">
    <source>
        <dbReference type="Pfam" id="PF04932"/>
    </source>
</evidence>
<feature type="transmembrane region" description="Helical" evidence="5">
    <location>
        <begin position="143"/>
        <end position="163"/>
    </location>
</feature>
<feature type="domain" description="O-antigen ligase-related" evidence="6">
    <location>
        <begin position="215"/>
        <end position="378"/>
    </location>
</feature>
<protein>
    <submittedName>
        <fullName evidence="7">O-antigen ligase family protein</fullName>
    </submittedName>
</protein>
<reference evidence="7 8" key="1">
    <citation type="submission" date="2020-10" db="EMBL/GenBank/DDBJ databases">
        <title>Connecting structure to function with the recovery of over 1000 high-quality activated sludge metagenome-assembled genomes encoding full-length rRNA genes using long-read sequencing.</title>
        <authorList>
            <person name="Singleton C.M."/>
            <person name="Petriglieri F."/>
            <person name="Kristensen J.M."/>
            <person name="Kirkegaard R.H."/>
            <person name="Michaelsen T.Y."/>
            <person name="Andersen M.H."/>
            <person name="Karst S.M."/>
            <person name="Dueholm M.S."/>
            <person name="Nielsen P.H."/>
            <person name="Albertsen M."/>
        </authorList>
    </citation>
    <scope>NUCLEOTIDE SEQUENCE [LARGE SCALE GENOMIC DNA]</scope>
    <source>
        <strain evidence="7">Ribe_18-Q3-R11-54_MAXAC.273</strain>
    </source>
</reference>
<evidence type="ECO:0000256" key="2">
    <source>
        <dbReference type="ARBA" id="ARBA00022692"/>
    </source>
</evidence>
<dbReference type="GO" id="GO:0016020">
    <property type="term" value="C:membrane"/>
    <property type="evidence" value="ECO:0007669"/>
    <property type="project" value="UniProtKB-SubCell"/>
</dbReference>
<dbReference type="Pfam" id="PF04932">
    <property type="entry name" value="Wzy_C"/>
    <property type="match status" value="1"/>
</dbReference>
<feature type="transmembrane region" description="Helical" evidence="5">
    <location>
        <begin position="83"/>
        <end position="105"/>
    </location>
</feature>
<comment type="subcellular location">
    <subcellularLocation>
        <location evidence="1">Membrane</location>
        <topology evidence="1">Multi-pass membrane protein</topology>
    </subcellularLocation>
</comment>
<dbReference type="InterPro" id="IPR007016">
    <property type="entry name" value="O-antigen_ligase-rel_domated"/>
</dbReference>
<evidence type="ECO:0000256" key="4">
    <source>
        <dbReference type="ARBA" id="ARBA00023136"/>
    </source>
</evidence>
<keyword evidence="3 5" id="KW-1133">Transmembrane helix</keyword>
<keyword evidence="4 5" id="KW-0472">Membrane</keyword>
<keyword evidence="7" id="KW-0436">Ligase</keyword>
<dbReference type="PANTHER" id="PTHR37422">
    <property type="entry name" value="TEICHURONIC ACID BIOSYNTHESIS PROTEIN TUAE"/>
    <property type="match status" value="1"/>
</dbReference>
<sequence>MGYLVSEEIAFLVIPFGLLVFLWGLGDFRRIYFLIWATIPFAIEVDLPGGLSTDFPAETLMWLSCLLFVGYLFLYHKNLDFSFILHPIFILLVIHFFWIIFTSIISQEPMISFKYTLAKSWYLVCFILIPLLLFKDIKDFKQWGLYFLIPLIGTVIIIMIRHSQYGFTFETINKAVIPIYRNHVDYACSLGIILPFAWWMRRRFVQNNAKIFFVIAMILSLGGIYFSFTRAAWVSVPLAIISFYVIKFRLMRAVIPVALGMAILVVGWLASDNKYIDYSPDFAKTITHKKFDDLVSATYKMEDISTVERFYRWVAGYYMLKERPIAGFGPGSFYSLYQSYVDRHFTTYVSDNPEHSGMHNYYLMEAVDQGIIGLLIFLTLIVFVLLYGEKLYHQMESGPWKELLIAALVSFCCILFILTLNDMVETDKVGSFFFFCIAIVILSGMHHRQILTSKSSEGELNK</sequence>
<evidence type="ECO:0000313" key="8">
    <source>
        <dbReference type="Proteomes" id="UP000808337"/>
    </source>
</evidence>
<feature type="transmembrane region" description="Helical" evidence="5">
    <location>
        <begin position="59"/>
        <end position="76"/>
    </location>
</feature>
<feature type="transmembrane region" description="Helical" evidence="5">
    <location>
        <begin position="9"/>
        <end position="26"/>
    </location>
</feature>
<feature type="transmembrane region" description="Helical" evidence="5">
    <location>
        <begin position="400"/>
        <end position="418"/>
    </location>
</feature>
<feature type="transmembrane region" description="Helical" evidence="5">
    <location>
        <begin position="253"/>
        <end position="271"/>
    </location>
</feature>
<organism evidence="7 8">
    <name type="scientific">Candidatus Opimibacter skivensis</name>
    <dbReference type="NCBI Taxonomy" id="2982028"/>
    <lineage>
        <taxon>Bacteria</taxon>
        <taxon>Pseudomonadati</taxon>
        <taxon>Bacteroidota</taxon>
        <taxon>Saprospiria</taxon>
        <taxon>Saprospirales</taxon>
        <taxon>Saprospiraceae</taxon>
        <taxon>Candidatus Opimibacter</taxon>
    </lineage>
</organism>
<evidence type="ECO:0000256" key="3">
    <source>
        <dbReference type="ARBA" id="ARBA00022989"/>
    </source>
</evidence>
<feature type="transmembrane region" description="Helical" evidence="5">
    <location>
        <begin position="183"/>
        <end position="200"/>
    </location>
</feature>
<dbReference type="AlphaFoldDB" id="A0A9D7XPY4"/>
<comment type="caution">
    <text evidence="7">The sequence shown here is derived from an EMBL/GenBank/DDBJ whole genome shotgun (WGS) entry which is preliminary data.</text>
</comment>
<name>A0A9D7XPY4_9BACT</name>
<evidence type="ECO:0000313" key="7">
    <source>
        <dbReference type="EMBL" id="MBK9985029.1"/>
    </source>
</evidence>
<dbReference type="PANTHER" id="PTHR37422:SF13">
    <property type="entry name" value="LIPOPOLYSACCHARIDE BIOSYNTHESIS PROTEIN PA4999-RELATED"/>
    <property type="match status" value="1"/>
</dbReference>
<accession>A0A9D7XPY4</accession>
<feature type="transmembrane region" description="Helical" evidence="5">
    <location>
        <begin position="117"/>
        <end position="134"/>
    </location>
</feature>
<keyword evidence="2 5" id="KW-0812">Transmembrane</keyword>
<gene>
    <name evidence="7" type="ORF">IPP15_22155</name>
</gene>
<evidence type="ECO:0000256" key="1">
    <source>
        <dbReference type="ARBA" id="ARBA00004141"/>
    </source>
</evidence>
<dbReference type="Proteomes" id="UP000808337">
    <property type="component" value="Unassembled WGS sequence"/>
</dbReference>
<dbReference type="GO" id="GO:0016874">
    <property type="term" value="F:ligase activity"/>
    <property type="evidence" value="ECO:0007669"/>
    <property type="project" value="UniProtKB-KW"/>
</dbReference>
<feature type="transmembrane region" description="Helical" evidence="5">
    <location>
        <begin position="207"/>
        <end position="225"/>
    </location>
</feature>
<feature type="transmembrane region" description="Helical" evidence="5">
    <location>
        <begin position="430"/>
        <end position="446"/>
    </location>
</feature>
<proteinExistence type="predicted"/>
<evidence type="ECO:0000256" key="5">
    <source>
        <dbReference type="SAM" id="Phobius"/>
    </source>
</evidence>
<feature type="transmembrane region" description="Helical" evidence="5">
    <location>
        <begin position="370"/>
        <end position="388"/>
    </location>
</feature>
<dbReference type="InterPro" id="IPR051533">
    <property type="entry name" value="WaaL-like"/>
</dbReference>